<evidence type="ECO:0000313" key="3">
    <source>
        <dbReference type="EMBL" id="TCT24606.1"/>
    </source>
</evidence>
<dbReference type="Pfam" id="PF13439">
    <property type="entry name" value="Glyco_transf_4"/>
    <property type="match status" value="1"/>
</dbReference>
<dbReference type="GO" id="GO:0016757">
    <property type="term" value="F:glycosyltransferase activity"/>
    <property type="evidence" value="ECO:0007669"/>
    <property type="project" value="InterPro"/>
</dbReference>
<evidence type="ECO:0000259" key="1">
    <source>
        <dbReference type="Pfam" id="PF00534"/>
    </source>
</evidence>
<dbReference type="InterPro" id="IPR001296">
    <property type="entry name" value="Glyco_trans_1"/>
</dbReference>
<keyword evidence="3" id="KW-0808">Transferase</keyword>
<dbReference type="OrthoDB" id="9802525at2"/>
<dbReference type="Pfam" id="PF00534">
    <property type="entry name" value="Glycos_transf_1"/>
    <property type="match status" value="1"/>
</dbReference>
<dbReference type="InterPro" id="IPR028098">
    <property type="entry name" value="Glyco_trans_4-like_N"/>
</dbReference>
<dbReference type="SUPFAM" id="SSF53756">
    <property type="entry name" value="UDP-Glycosyltransferase/glycogen phosphorylase"/>
    <property type="match status" value="1"/>
</dbReference>
<dbReference type="Proteomes" id="UP000294650">
    <property type="component" value="Unassembled WGS sequence"/>
</dbReference>
<reference evidence="3 4" key="1">
    <citation type="submission" date="2019-03" db="EMBL/GenBank/DDBJ databases">
        <title>Genomic Encyclopedia of Type Strains, Phase IV (KMG-IV): sequencing the most valuable type-strain genomes for metagenomic binning, comparative biology and taxonomic classification.</title>
        <authorList>
            <person name="Goeker M."/>
        </authorList>
    </citation>
    <scope>NUCLEOTIDE SEQUENCE [LARGE SCALE GENOMIC DNA]</scope>
    <source>
        <strain evidence="3 4">DSM 25894</strain>
    </source>
</reference>
<name>A0A4R3N8P9_9BACI</name>
<dbReference type="CDD" id="cd03814">
    <property type="entry name" value="GT4-like"/>
    <property type="match status" value="1"/>
</dbReference>
<feature type="domain" description="Glycosyltransferase subfamily 4-like N-terminal" evidence="2">
    <location>
        <begin position="15"/>
        <end position="177"/>
    </location>
</feature>
<organism evidence="3 4">
    <name type="scientific">Melghiribacillus thermohalophilus</name>
    <dbReference type="NCBI Taxonomy" id="1324956"/>
    <lineage>
        <taxon>Bacteria</taxon>
        <taxon>Bacillati</taxon>
        <taxon>Bacillota</taxon>
        <taxon>Bacilli</taxon>
        <taxon>Bacillales</taxon>
        <taxon>Bacillaceae</taxon>
        <taxon>Melghiribacillus</taxon>
    </lineage>
</organism>
<dbReference type="PANTHER" id="PTHR45947">
    <property type="entry name" value="SULFOQUINOVOSYL TRANSFERASE SQD2"/>
    <property type="match status" value="1"/>
</dbReference>
<dbReference type="RefSeq" id="WP_132371333.1">
    <property type="nucleotide sequence ID" value="NZ_SMAN01000005.1"/>
</dbReference>
<gene>
    <name evidence="3" type="ORF">EDD68_10560</name>
</gene>
<sequence length="381" mass="43711">MKIAIVTETFLPNTDGIVTRLTASIKWLKKQGHDVCIIAPDLGIHEFEGARVAGIPARSFFLYKDKKLAFPRRLTGKILEDFQPDLVHVVNPAVLGVAGIYYSRKLHLPLVASYHTRIPQYADYYHLPFLKPVLWWYFRTLHNKADLNLCTSLTIKKELEEKKFHHVRVWERGVDVDLFSPERFDLTMRERLTDGQPHKKLLLYVGRLAVEKEIEKIKDILTATDEFCLAIVGDGPHRQQLERHFHGTRTVFTGFLHGNELAKAYASADCFVFPSTTETLGLVILEAMASGLPVVAAKSGPTCEQIRDGENGLLYDPEVPESFKKSVLAMKNDMFRKQIAREAYQTGQQYGWYRPSEQLLQFYYQVLQKRRGYNRIPLTGE</sequence>
<keyword evidence="4" id="KW-1185">Reference proteome</keyword>
<dbReference type="Gene3D" id="3.40.50.2000">
    <property type="entry name" value="Glycogen Phosphorylase B"/>
    <property type="match status" value="2"/>
</dbReference>
<protein>
    <submittedName>
        <fullName evidence="3">Glycosyltransferase involved in cell wall biosynthesis</fullName>
    </submittedName>
</protein>
<dbReference type="PANTHER" id="PTHR45947:SF3">
    <property type="entry name" value="SULFOQUINOVOSYL TRANSFERASE SQD2"/>
    <property type="match status" value="1"/>
</dbReference>
<evidence type="ECO:0000313" key="4">
    <source>
        <dbReference type="Proteomes" id="UP000294650"/>
    </source>
</evidence>
<evidence type="ECO:0000259" key="2">
    <source>
        <dbReference type="Pfam" id="PF13439"/>
    </source>
</evidence>
<dbReference type="EMBL" id="SMAN01000005">
    <property type="protein sequence ID" value="TCT24606.1"/>
    <property type="molecule type" value="Genomic_DNA"/>
</dbReference>
<dbReference type="AlphaFoldDB" id="A0A4R3N8P9"/>
<proteinExistence type="predicted"/>
<comment type="caution">
    <text evidence="3">The sequence shown here is derived from an EMBL/GenBank/DDBJ whole genome shotgun (WGS) entry which is preliminary data.</text>
</comment>
<accession>A0A4R3N8P9</accession>
<feature type="domain" description="Glycosyl transferase family 1" evidence="1">
    <location>
        <begin position="198"/>
        <end position="345"/>
    </location>
</feature>
<dbReference type="InterPro" id="IPR050194">
    <property type="entry name" value="Glycosyltransferase_grp1"/>
</dbReference>